<feature type="domain" description="Type VII secretion system protein EssD-like" evidence="2">
    <location>
        <begin position="119"/>
        <end position="235"/>
    </location>
</feature>
<feature type="signal peptide" evidence="1">
    <location>
        <begin position="1"/>
        <end position="21"/>
    </location>
</feature>
<keyword evidence="1" id="KW-0732">Signal</keyword>
<evidence type="ECO:0000313" key="4">
    <source>
        <dbReference type="Proteomes" id="UP000216339"/>
    </source>
</evidence>
<dbReference type="AlphaFoldDB" id="A0A271J5A7"/>
<keyword evidence="4" id="KW-1185">Reference proteome</keyword>
<sequence length="270" mass="28511">MRLSTTLRLPLAALALLVALAGCDTNAPVAPPQAAEEDPEYAALLADLGGLDGLSDFLSSASNDEVAAAVARHGIAFEVIDLGQEEVLRRDITACVQYYPTSDRVKWFRLIGAGGPEDHYIDSRGRPANAFKSLGPIVTASRQSSCQTTVGNWGSPSSTYDGGHLVGSQLGGWGGRANLVPQHYNFNRGNWVKIENALAKCGRLGSGAVEFHVDVDYPSSSTLTPSQFHADVKIGGVWKGADFTNTTYGGSSGTSQANSMVSWLQGKGCY</sequence>
<dbReference type="InterPro" id="IPR044929">
    <property type="entry name" value="DNA/RNA_non-sp_Endonuclease_sf"/>
</dbReference>
<dbReference type="RefSeq" id="WP_095511542.1">
    <property type="nucleotide sequence ID" value="NZ_MQWD01000001.1"/>
</dbReference>
<name>A0A271J5A7_9BACT</name>
<gene>
    <name evidence="3" type="ORF">BSZ37_16190</name>
</gene>
<evidence type="ECO:0000256" key="1">
    <source>
        <dbReference type="SAM" id="SignalP"/>
    </source>
</evidence>
<dbReference type="SUPFAM" id="SSF54060">
    <property type="entry name" value="His-Me finger endonucleases"/>
    <property type="match status" value="1"/>
</dbReference>
<dbReference type="Proteomes" id="UP000216339">
    <property type="component" value="Unassembled WGS sequence"/>
</dbReference>
<dbReference type="EMBL" id="MQWD01000001">
    <property type="protein sequence ID" value="PAP77869.1"/>
    <property type="molecule type" value="Genomic_DNA"/>
</dbReference>
<proteinExistence type="predicted"/>
<organism evidence="3 4">
    <name type="scientific">Rubrivirga marina</name>
    <dbReference type="NCBI Taxonomy" id="1196024"/>
    <lineage>
        <taxon>Bacteria</taxon>
        <taxon>Pseudomonadati</taxon>
        <taxon>Rhodothermota</taxon>
        <taxon>Rhodothermia</taxon>
        <taxon>Rhodothermales</taxon>
        <taxon>Rubricoccaceae</taxon>
        <taxon>Rubrivirga</taxon>
    </lineage>
</organism>
<evidence type="ECO:0000313" key="3">
    <source>
        <dbReference type="EMBL" id="PAP77869.1"/>
    </source>
</evidence>
<dbReference type="Pfam" id="PF13930">
    <property type="entry name" value="Endonuclea_NS_2"/>
    <property type="match status" value="1"/>
</dbReference>
<evidence type="ECO:0000259" key="2">
    <source>
        <dbReference type="Pfam" id="PF13930"/>
    </source>
</evidence>
<dbReference type="Gene3D" id="3.40.570.10">
    <property type="entry name" value="Extracellular Endonuclease, subunit A"/>
    <property type="match status" value="1"/>
</dbReference>
<dbReference type="PROSITE" id="PS51257">
    <property type="entry name" value="PROKAR_LIPOPROTEIN"/>
    <property type="match status" value="1"/>
</dbReference>
<dbReference type="InterPro" id="IPR044927">
    <property type="entry name" value="Endonuclea_NS_2"/>
</dbReference>
<dbReference type="OrthoDB" id="9811262at2"/>
<dbReference type="InterPro" id="IPR044925">
    <property type="entry name" value="His-Me_finger_sf"/>
</dbReference>
<comment type="caution">
    <text evidence="3">The sequence shown here is derived from an EMBL/GenBank/DDBJ whole genome shotgun (WGS) entry which is preliminary data.</text>
</comment>
<protein>
    <recommendedName>
        <fullName evidence="2">Type VII secretion system protein EssD-like domain-containing protein</fullName>
    </recommendedName>
</protein>
<reference evidence="3 4" key="1">
    <citation type="submission" date="2016-11" db="EMBL/GenBank/DDBJ databases">
        <title>Study of marine rhodopsin-containing bacteria.</title>
        <authorList>
            <person name="Yoshizawa S."/>
            <person name="Kumagai Y."/>
            <person name="Kogure K."/>
        </authorList>
    </citation>
    <scope>NUCLEOTIDE SEQUENCE [LARGE SCALE GENOMIC DNA]</scope>
    <source>
        <strain evidence="3 4">SAORIC-28</strain>
    </source>
</reference>
<feature type="chain" id="PRO_5012470508" description="Type VII secretion system protein EssD-like domain-containing protein" evidence="1">
    <location>
        <begin position="22"/>
        <end position="270"/>
    </location>
</feature>
<accession>A0A271J5A7</accession>